<feature type="coiled-coil region" evidence="1">
    <location>
        <begin position="411"/>
        <end position="469"/>
    </location>
</feature>
<dbReference type="Gene3D" id="1.10.287.110">
    <property type="entry name" value="DnaJ domain"/>
    <property type="match status" value="1"/>
</dbReference>
<dbReference type="InterPro" id="IPR027417">
    <property type="entry name" value="P-loop_NTPase"/>
</dbReference>
<keyword evidence="1" id="KW-0175">Coiled coil</keyword>
<gene>
    <name evidence="3" type="ORF">CQW23_29591</name>
</gene>
<dbReference type="OrthoDB" id="498970at2759"/>
<reference evidence="4" key="2">
    <citation type="journal article" date="2017" name="J. Anim. Genet.">
        <title>Multiple reference genome sequences of hot pepper reveal the massive evolution of plant disease resistance genes by retroduplication.</title>
        <authorList>
            <person name="Kim S."/>
            <person name="Park J."/>
            <person name="Yeom S.-I."/>
            <person name="Kim Y.-M."/>
            <person name="Seo E."/>
            <person name="Kim K.-T."/>
            <person name="Kim M.-S."/>
            <person name="Lee J.M."/>
            <person name="Cheong K."/>
            <person name="Shin H.-S."/>
            <person name="Kim S.-B."/>
            <person name="Han K."/>
            <person name="Lee J."/>
            <person name="Park M."/>
            <person name="Lee H.-A."/>
            <person name="Lee H.-Y."/>
            <person name="Lee Y."/>
            <person name="Oh S."/>
            <person name="Lee J.H."/>
            <person name="Choi E."/>
            <person name="Choi E."/>
            <person name="Lee S.E."/>
            <person name="Jeon J."/>
            <person name="Kim H."/>
            <person name="Choi G."/>
            <person name="Song H."/>
            <person name="Lee J."/>
            <person name="Lee S.-C."/>
            <person name="Kwon J.-K."/>
            <person name="Lee H.-Y."/>
            <person name="Koo N."/>
            <person name="Hong Y."/>
            <person name="Kim R.W."/>
            <person name="Kang W.-H."/>
            <person name="Huh J.H."/>
            <person name="Kang B.-C."/>
            <person name="Yang T.-J."/>
            <person name="Lee Y.-H."/>
            <person name="Bennetzen J.L."/>
            <person name="Choi D."/>
        </authorList>
    </citation>
    <scope>NUCLEOTIDE SEQUENCE [LARGE SCALE GENOMIC DNA]</scope>
    <source>
        <strain evidence="4">cv. PBC81</strain>
    </source>
</reference>
<dbReference type="PANTHER" id="PTHR36335:SF1">
    <property type="entry name" value="CHAPERONE DNAJ-DOMAIN SUPERFAMILY PROTEIN"/>
    <property type="match status" value="1"/>
</dbReference>
<evidence type="ECO:0000313" key="3">
    <source>
        <dbReference type="EMBL" id="PHT33254.1"/>
    </source>
</evidence>
<evidence type="ECO:0000313" key="4">
    <source>
        <dbReference type="Proteomes" id="UP000224567"/>
    </source>
</evidence>
<dbReference type="InterPro" id="IPR036869">
    <property type="entry name" value="J_dom_sf"/>
</dbReference>
<dbReference type="GO" id="GO:0005525">
    <property type="term" value="F:GTP binding"/>
    <property type="evidence" value="ECO:0007669"/>
    <property type="project" value="InterPro"/>
</dbReference>
<organism evidence="3 4">
    <name type="scientific">Capsicum baccatum</name>
    <name type="common">Peruvian pepper</name>
    <dbReference type="NCBI Taxonomy" id="33114"/>
    <lineage>
        <taxon>Eukaryota</taxon>
        <taxon>Viridiplantae</taxon>
        <taxon>Streptophyta</taxon>
        <taxon>Embryophyta</taxon>
        <taxon>Tracheophyta</taxon>
        <taxon>Spermatophyta</taxon>
        <taxon>Magnoliopsida</taxon>
        <taxon>eudicotyledons</taxon>
        <taxon>Gunneridae</taxon>
        <taxon>Pentapetalae</taxon>
        <taxon>asterids</taxon>
        <taxon>lamiids</taxon>
        <taxon>Solanales</taxon>
        <taxon>Solanaceae</taxon>
        <taxon>Solanoideae</taxon>
        <taxon>Capsiceae</taxon>
        <taxon>Capsicum</taxon>
    </lineage>
</organism>
<dbReference type="Proteomes" id="UP000224567">
    <property type="component" value="Unassembled WGS sequence"/>
</dbReference>
<dbReference type="InterPro" id="IPR006073">
    <property type="entry name" value="GTP-bd"/>
</dbReference>
<protein>
    <recommendedName>
        <fullName evidence="2">G domain-containing protein</fullName>
    </recommendedName>
</protein>
<feature type="domain" description="G" evidence="2">
    <location>
        <begin position="104"/>
        <end position="169"/>
    </location>
</feature>
<sequence>MTLNHSLVQKIGNAIKEVSRNKGSTWWYTPHMAAASRAITERIPLVDILLEVRDSRVLRHSLGVQLLSRHSRACRLDLTVLLNFLQAIVRELPKIDHGDQTITLMLFGIPNVGKSTLANSLHQIGRISAAGRLKHAVVSPHPGERKNISGLKIASHPSIYVLDTPGVFPAEILDAEVCSNLALKGAIKDCLVGEVELAEYFLSIFNLSDEYKKWAKLSLSGADDFFELERRQKRQYLTDHTQAQMNGESLVESHGRPHTGTKMLRRCNDGLGADHVILIYVELTESFSNLSFIDVPESKPKSWSPFGNIILIDDDDESNENEYSEFGADDDHCFFHDLSPSMRSCSTSKSAKELRDEIDDDCQFVGENVIPPMKLSKCKRTYCGKVPIQNLHGLMSDDVNGSVDGRVGNCITTQRERIKETSEYKKALEEELMSRQRALAIQAEEAKKLKLMLRRKKAESRRLLEMEERQKQRVAEMRETQRKDLENMNLKEPIQAEVQKELSKLEMTCHDMASVLRGLGINVGDGTSHEVRVVYKKAVLKFHPDRASQSDIRQQVEAEEKLMRYVVMTLQPYGLEILSMLVLNPDSIIMRSENENMTIFHSVYMLYISTLSLELSWQLPTEYHSFGTHTAPLQPADHSTSYHH</sequence>
<proteinExistence type="predicted"/>
<reference evidence="3 4" key="1">
    <citation type="journal article" date="2017" name="Genome Biol.">
        <title>New reference genome sequences of hot pepper reveal the massive evolution of plant disease-resistance genes by retroduplication.</title>
        <authorList>
            <person name="Kim S."/>
            <person name="Park J."/>
            <person name="Yeom S.I."/>
            <person name="Kim Y.M."/>
            <person name="Seo E."/>
            <person name="Kim K.T."/>
            <person name="Kim M.S."/>
            <person name="Lee J.M."/>
            <person name="Cheong K."/>
            <person name="Shin H.S."/>
            <person name="Kim S.B."/>
            <person name="Han K."/>
            <person name="Lee J."/>
            <person name="Park M."/>
            <person name="Lee H.A."/>
            <person name="Lee H.Y."/>
            <person name="Lee Y."/>
            <person name="Oh S."/>
            <person name="Lee J.H."/>
            <person name="Choi E."/>
            <person name="Choi E."/>
            <person name="Lee S.E."/>
            <person name="Jeon J."/>
            <person name="Kim H."/>
            <person name="Choi G."/>
            <person name="Song H."/>
            <person name="Lee J."/>
            <person name="Lee S.C."/>
            <person name="Kwon J.K."/>
            <person name="Lee H.Y."/>
            <person name="Koo N."/>
            <person name="Hong Y."/>
            <person name="Kim R.W."/>
            <person name="Kang W.H."/>
            <person name="Huh J.H."/>
            <person name="Kang B.C."/>
            <person name="Yang T.J."/>
            <person name="Lee Y.H."/>
            <person name="Bennetzen J.L."/>
            <person name="Choi D."/>
        </authorList>
    </citation>
    <scope>NUCLEOTIDE SEQUENCE [LARGE SCALE GENOMIC DNA]</scope>
    <source>
        <strain evidence="4">cv. PBC81</strain>
    </source>
</reference>
<comment type="caution">
    <text evidence="3">The sequence shown here is derived from an EMBL/GenBank/DDBJ whole genome shotgun (WGS) entry which is preliminary data.</text>
</comment>
<dbReference type="AlphaFoldDB" id="A0A2G2VJV0"/>
<name>A0A2G2VJV0_CAPBA</name>
<keyword evidence="4" id="KW-1185">Reference proteome</keyword>
<dbReference type="PANTHER" id="PTHR36335">
    <property type="entry name" value="CHAPERONE DNAJ-DOMAIN SUPERFAMILY PROTEIN"/>
    <property type="match status" value="1"/>
</dbReference>
<evidence type="ECO:0000259" key="2">
    <source>
        <dbReference type="Pfam" id="PF01926"/>
    </source>
</evidence>
<dbReference type="SUPFAM" id="SSF46565">
    <property type="entry name" value="Chaperone J-domain"/>
    <property type="match status" value="1"/>
</dbReference>
<dbReference type="Gene3D" id="3.40.50.300">
    <property type="entry name" value="P-loop containing nucleotide triphosphate hydrolases"/>
    <property type="match status" value="1"/>
</dbReference>
<dbReference type="Pfam" id="PF01926">
    <property type="entry name" value="MMR_HSR1"/>
    <property type="match status" value="1"/>
</dbReference>
<dbReference type="SUPFAM" id="SSF52540">
    <property type="entry name" value="P-loop containing nucleoside triphosphate hydrolases"/>
    <property type="match status" value="1"/>
</dbReference>
<evidence type="ECO:0000256" key="1">
    <source>
        <dbReference type="SAM" id="Coils"/>
    </source>
</evidence>
<dbReference type="EMBL" id="MLFT02000012">
    <property type="protein sequence ID" value="PHT33254.1"/>
    <property type="molecule type" value="Genomic_DNA"/>
</dbReference>
<dbReference type="STRING" id="33114.A0A2G2VJV0"/>
<accession>A0A2G2VJV0</accession>